<feature type="non-terminal residue" evidence="2">
    <location>
        <position position="1"/>
    </location>
</feature>
<feature type="region of interest" description="Disordered" evidence="1">
    <location>
        <begin position="1"/>
        <end position="20"/>
    </location>
</feature>
<accession>Q31381</accession>
<dbReference type="AlphaFoldDB" id="Q31381"/>
<protein>
    <submittedName>
        <fullName evidence="2">MHC class I protein</fullName>
    </submittedName>
</protein>
<name>Q31381_CYPCA</name>
<sequence length="39" mass="4552">RQKNLTAARTSPYRASDNAHRNDHLRVVHTTDYQRLSTT</sequence>
<organism evidence="2">
    <name type="scientific">Cyprinus carpio</name>
    <name type="common">Common carp</name>
    <dbReference type="NCBI Taxonomy" id="7962"/>
    <lineage>
        <taxon>Eukaryota</taxon>
        <taxon>Metazoa</taxon>
        <taxon>Chordata</taxon>
        <taxon>Craniata</taxon>
        <taxon>Vertebrata</taxon>
        <taxon>Euteleostomi</taxon>
        <taxon>Actinopterygii</taxon>
        <taxon>Neopterygii</taxon>
        <taxon>Teleostei</taxon>
        <taxon>Ostariophysi</taxon>
        <taxon>Cypriniformes</taxon>
        <taxon>Cyprinidae</taxon>
        <taxon>Cyprininae</taxon>
        <taxon>Cyprinus</taxon>
    </lineage>
</organism>
<proteinExistence type="evidence at transcript level"/>
<evidence type="ECO:0000256" key="1">
    <source>
        <dbReference type="SAM" id="MobiDB-lite"/>
    </source>
</evidence>
<reference evidence="2" key="1">
    <citation type="journal article" date="1992" name="Immunogenetics">
        <title>Reptilian class I major histocompatibility complex genes reveal conserved elements in class I structure.</title>
        <authorList>
            <person name="Grossberger D."/>
            <person name="Parham P."/>
        </authorList>
    </citation>
    <scope>NUCLEOTIDE SEQUENCE</scope>
</reference>
<dbReference type="EMBL" id="M81090">
    <property type="protein sequence ID" value="AAA49211.1"/>
    <property type="molecule type" value="mRNA"/>
</dbReference>
<gene>
    <name evidence="2" type="primary">C4</name>
</gene>
<feature type="non-terminal residue" evidence="2">
    <location>
        <position position="39"/>
    </location>
</feature>
<evidence type="ECO:0000313" key="2">
    <source>
        <dbReference type="EMBL" id="AAA49211.1"/>
    </source>
</evidence>
<dbReference type="PIR" id="I50497">
    <property type="entry name" value="I50497"/>
</dbReference>